<dbReference type="Gene3D" id="3.30.390.60">
    <property type="entry name" value="Heat-inducible transcription repressor hrca homolog, domain 3"/>
    <property type="match status" value="1"/>
</dbReference>
<evidence type="ECO:0000313" key="6">
    <source>
        <dbReference type="EMBL" id="HFC46259.1"/>
    </source>
</evidence>
<evidence type="ECO:0000256" key="2">
    <source>
        <dbReference type="ARBA" id="ARBA00023015"/>
    </source>
</evidence>
<dbReference type="InterPro" id="IPR002571">
    <property type="entry name" value="HrcA"/>
</dbReference>
<dbReference type="InterPro" id="IPR023120">
    <property type="entry name" value="WHTH_transcript_rep_HrcA_IDD"/>
</dbReference>
<keyword evidence="2" id="KW-0805">Transcription regulation</keyword>
<name>A0A7V2WS30_9BACT</name>
<protein>
    <submittedName>
        <fullName evidence="6">Heat-inducible transcription repressor HrcA</fullName>
    </submittedName>
</protein>
<evidence type="ECO:0000256" key="1">
    <source>
        <dbReference type="ARBA" id="ARBA00022491"/>
    </source>
</evidence>
<sequence>FMTVNGGFNPSDLNERGRIILRAVVDMYLEHAEPVGSRTVAKHTRLGVSPATIRNVMADLEDVGFLYQPHTSAGRLPTEKGLRFYINHLLEKKGLTDEEKEVIRSELKGITEDVGHLVKKAVDVLARVSGQAALALVSHGAEDELIHIEFVKLRPNKILVISVFNSGLAHTRTVRTRRDVDEERLRRINQYLNEKLRYMDIKEVRDAVVREMMEDKRLFDHLMEEALDKATNPTVNAPEEKVFIGGAVNLLNQPEFKDIARLRHLLQAFEDKKTLIEILEAAVDGDSVTIIIGEKELATLIPGCGAVVASYEEGPGIKGSLGILGPMRMDYSKIMSLVEYTASELGKRIRESN</sequence>
<organism evidence="6">
    <name type="scientific">Dissulfuribacter thermophilus</name>
    <dbReference type="NCBI Taxonomy" id="1156395"/>
    <lineage>
        <taxon>Bacteria</taxon>
        <taxon>Pseudomonadati</taxon>
        <taxon>Thermodesulfobacteriota</taxon>
        <taxon>Dissulfuribacteria</taxon>
        <taxon>Dissulfuribacterales</taxon>
        <taxon>Dissulfuribacteraceae</taxon>
        <taxon>Dissulfuribacter</taxon>
    </lineage>
</organism>
<dbReference type="NCBIfam" id="TIGR00331">
    <property type="entry name" value="hrcA"/>
    <property type="match status" value="1"/>
</dbReference>
<dbReference type="PANTHER" id="PTHR34824:SF1">
    <property type="entry name" value="HEAT-INDUCIBLE TRANSCRIPTION REPRESSOR HRCA"/>
    <property type="match status" value="1"/>
</dbReference>
<feature type="non-terminal residue" evidence="6">
    <location>
        <position position="1"/>
    </location>
</feature>
<evidence type="ECO:0000256" key="4">
    <source>
        <dbReference type="ARBA" id="ARBA00023163"/>
    </source>
</evidence>
<dbReference type="InterPro" id="IPR029016">
    <property type="entry name" value="GAF-like_dom_sf"/>
</dbReference>
<proteinExistence type="inferred from homology"/>
<evidence type="ECO:0000256" key="3">
    <source>
        <dbReference type="ARBA" id="ARBA00023016"/>
    </source>
</evidence>
<comment type="caution">
    <text evidence="6">The sequence shown here is derived from an EMBL/GenBank/DDBJ whole genome shotgun (WGS) entry which is preliminary data.</text>
</comment>
<dbReference type="InterPro" id="IPR036388">
    <property type="entry name" value="WH-like_DNA-bd_sf"/>
</dbReference>
<gene>
    <name evidence="6" type="primary">hrcA</name>
    <name evidence="6" type="ORF">ENJ63_00080</name>
</gene>
<dbReference type="AlphaFoldDB" id="A0A7V2WS30"/>
<dbReference type="PIRSF" id="PIRSF005485">
    <property type="entry name" value="HrcA"/>
    <property type="match status" value="1"/>
</dbReference>
<dbReference type="GO" id="GO:0045892">
    <property type="term" value="P:negative regulation of DNA-templated transcription"/>
    <property type="evidence" value="ECO:0007669"/>
    <property type="project" value="TreeGrafter"/>
</dbReference>
<dbReference type="Pfam" id="PF01628">
    <property type="entry name" value="HrcA"/>
    <property type="match status" value="1"/>
</dbReference>
<keyword evidence="1" id="KW-0678">Repressor</keyword>
<keyword evidence="4" id="KW-0804">Transcription</keyword>
<dbReference type="InterPro" id="IPR021153">
    <property type="entry name" value="HrcA_C"/>
</dbReference>
<dbReference type="GO" id="GO:0003677">
    <property type="term" value="F:DNA binding"/>
    <property type="evidence" value="ECO:0007669"/>
    <property type="project" value="InterPro"/>
</dbReference>
<dbReference type="HAMAP" id="MF_00081">
    <property type="entry name" value="HrcA"/>
    <property type="match status" value="1"/>
</dbReference>
<evidence type="ECO:0000259" key="5">
    <source>
        <dbReference type="Pfam" id="PF01628"/>
    </source>
</evidence>
<reference evidence="6" key="1">
    <citation type="journal article" date="2020" name="mSystems">
        <title>Genome- and Community-Level Interaction Insights into Carbon Utilization and Element Cycling Functions of Hydrothermarchaeota in Hydrothermal Sediment.</title>
        <authorList>
            <person name="Zhou Z."/>
            <person name="Liu Y."/>
            <person name="Xu W."/>
            <person name="Pan J."/>
            <person name="Luo Z.H."/>
            <person name="Li M."/>
        </authorList>
    </citation>
    <scope>NUCLEOTIDE SEQUENCE [LARGE SCALE GENOMIC DNA]</scope>
    <source>
        <strain evidence="6">HyVt-503</strain>
    </source>
</reference>
<feature type="domain" description="Heat-inducible transcription repressor HrcA C-terminal" evidence="5">
    <location>
        <begin position="117"/>
        <end position="335"/>
    </location>
</feature>
<dbReference type="EMBL" id="DRND01000008">
    <property type="protein sequence ID" value="HFC46259.1"/>
    <property type="molecule type" value="Genomic_DNA"/>
</dbReference>
<dbReference type="Proteomes" id="UP000885797">
    <property type="component" value="Unassembled WGS sequence"/>
</dbReference>
<dbReference type="InterPro" id="IPR036390">
    <property type="entry name" value="WH_DNA-bd_sf"/>
</dbReference>
<accession>A0A7V2WS30</accession>
<dbReference type="SUPFAM" id="SSF46785">
    <property type="entry name" value="Winged helix' DNA-binding domain"/>
    <property type="match status" value="1"/>
</dbReference>
<dbReference type="Gene3D" id="1.10.10.10">
    <property type="entry name" value="Winged helix-like DNA-binding domain superfamily/Winged helix DNA-binding domain"/>
    <property type="match status" value="1"/>
</dbReference>
<keyword evidence="3" id="KW-0346">Stress response</keyword>
<dbReference type="SUPFAM" id="SSF55781">
    <property type="entry name" value="GAF domain-like"/>
    <property type="match status" value="1"/>
</dbReference>
<dbReference type="PANTHER" id="PTHR34824">
    <property type="entry name" value="HEAT-INDUCIBLE TRANSCRIPTION REPRESSOR HRCA"/>
    <property type="match status" value="1"/>
</dbReference>
<dbReference type="Gene3D" id="3.30.450.40">
    <property type="match status" value="1"/>
</dbReference>